<proteinExistence type="predicted"/>
<evidence type="ECO:0000313" key="2">
    <source>
        <dbReference type="Proteomes" id="UP000640052"/>
    </source>
</evidence>
<dbReference type="EMBL" id="BOOA01000003">
    <property type="protein sequence ID" value="GIH22306.1"/>
    <property type="molecule type" value="Genomic_DNA"/>
</dbReference>
<protein>
    <submittedName>
        <fullName evidence="1">Uncharacterized protein</fullName>
    </submittedName>
</protein>
<comment type="caution">
    <text evidence="1">The sequence shown here is derived from an EMBL/GenBank/DDBJ whole genome shotgun (WGS) entry which is preliminary data.</text>
</comment>
<keyword evidence="2" id="KW-1185">Reference proteome</keyword>
<evidence type="ECO:0000313" key="1">
    <source>
        <dbReference type="EMBL" id="GIH22306.1"/>
    </source>
</evidence>
<name>A0A919UI55_9ACTN</name>
<sequence>MFNYGVSGYRPEWTTGLSAIMTAQRSRLAGLAGRRLARMLVVWDLDEDEWFTDSIVLLDFAGEQIEIVHRKLHDLSITWNTVDPAQPMDWAGQGFRLAWRDNAFPDLASLEGQALTAVELLDYVGDDIANGMVAPSFVFPGGRITVYNALDANGIEFDPPDPRYTRHAIEKTNEP</sequence>
<gene>
    <name evidence="1" type="ORF">Aph01nite_06160</name>
</gene>
<organism evidence="1 2">
    <name type="scientific">Acrocarpospora phusangensis</name>
    <dbReference type="NCBI Taxonomy" id="1070424"/>
    <lineage>
        <taxon>Bacteria</taxon>
        <taxon>Bacillati</taxon>
        <taxon>Actinomycetota</taxon>
        <taxon>Actinomycetes</taxon>
        <taxon>Streptosporangiales</taxon>
        <taxon>Streptosporangiaceae</taxon>
        <taxon>Acrocarpospora</taxon>
    </lineage>
</organism>
<dbReference type="AlphaFoldDB" id="A0A919UI55"/>
<reference evidence="1" key="1">
    <citation type="submission" date="2021-01" db="EMBL/GenBank/DDBJ databases">
        <title>Whole genome shotgun sequence of Acrocarpospora phusangensis NBRC 108782.</title>
        <authorList>
            <person name="Komaki H."/>
            <person name="Tamura T."/>
        </authorList>
    </citation>
    <scope>NUCLEOTIDE SEQUENCE</scope>
    <source>
        <strain evidence="1">NBRC 108782</strain>
    </source>
</reference>
<accession>A0A919UI55</accession>
<dbReference type="Proteomes" id="UP000640052">
    <property type="component" value="Unassembled WGS sequence"/>
</dbReference>